<name>A0ABU8SWJ7_9GAMM</name>
<organism evidence="2 3">
    <name type="scientific">Pseudoalteromonas lipolytica</name>
    <dbReference type="NCBI Taxonomy" id="570156"/>
    <lineage>
        <taxon>Bacteria</taxon>
        <taxon>Pseudomonadati</taxon>
        <taxon>Pseudomonadota</taxon>
        <taxon>Gammaproteobacteria</taxon>
        <taxon>Alteromonadales</taxon>
        <taxon>Pseudoalteromonadaceae</taxon>
        <taxon>Pseudoalteromonas</taxon>
    </lineage>
</organism>
<protein>
    <recommendedName>
        <fullName evidence="4">Cxxc_20_cxxc protein</fullName>
    </recommendedName>
</protein>
<accession>A0ABU8SWJ7</accession>
<keyword evidence="3" id="KW-1185">Reference proteome</keyword>
<evidence type="ECO:0000256" key="1">
    <source>
        <dbReference type="SAM" id="Phobius"/>
    </source>
</evidence>
<keyword evidence="1" id="KW-0472">Membrane</keyword>
<keyword evidence="1" id="KW-0812">Transmembrane</keyword>
<dbReference type="EMBL" id="JAQPZS010000013">
    <property type="protein sequence ID" value="MEJ6497187.1"/>
    <property type="molecule type" value="Genomic_DNA"/>
</dbReference>
<feature type="transmembrane region" description="Helical" evidence="1">
    <location>
        <begin position="63"/>
        <end position="82"/>
    </location>
</feature>
<evidence type="ECO:0008006" key="4">
    <source>
        <dbReference type="Google" id="ProtNLM"/>
    </source>
</evidence>
<proteinExistence type="predicted"/>
<reference evidence="2 3" key="1">
    <citation type="submission" date="2023-01" db="EMBL/GenBank/DDBJ databases">
        <title>Trichodesmium-associated heterotrophic epibiont bacteria.</title>
        <authorList>
            <person name="Cleveland C.S."/>
            <person name="Webb E.A."/>
        </authorList>
    </citation>
    <scope>NUCLEOTIDE SEQUENCE [LARGE SCALE GENOMIC DNA]</scope>
    <source>
        <strain evidence="2 3">USCH2</strain>
    </source>
</reference>
<evidence type="ECO:0000313" key="2">
    <source>
        <dbReference type="EMBL" id="MEJ6497187.1"/>
    </source>
</evidence>
<sequence length="117" mass="13630">MNILVIWYRLMDAKKSKRSRRCPDCGWKFPIAKASTPIDRVDGKLFTCPDCQTALIYRTDTELMYRIFTLMTIPATSLAFIYDDNALFETIAIFLIIPLATLAAILWRRSEYIERVK</sequence>
<dbReference type="Proteomes" id="UP001377972">
    <property type="component" value="Unassembled WGS sequence"/>
</dbReference>
<evidence type="ECO:0000313" key="3">
    <source>
        <dbReference type="Proteomes" id="UP001377972"/>
    </source>
</evidence>
<dbReference type="RefSeq" id="WP_138599726.1">
    <property type="nucleotide sequence ID" value="NZ_JAQPZS010000013.1"/>
</dbReference>
<feature type="transmembrane region" description="Helical" evidence="1">
    <location>
        <begin position="88"/>
        <end position="107"/>
    </location>
</feature>
<keyword evidence="1" id="KW-1133">Transmembrane helix</keyword>
<gene>
    <name evidence="2" type="ORF">PQI24_14175</name>
</gene>
<comment type="caution">
    <text evidence="2">The sequence shown here is derived from an EMBL/GenBank/DDBJ whole genome shotgun (WGS) entry which is preliminary data.</text>
</comment>